<proteinExistence type="predicted"/>
<evidence type="ECO:0000256" key="1">
    <source>
        <dbReference type="SAM" id="MobiDB-lite"/>
    </source>
</evidence>
<dbReference type="EMBL" id="CADCWE010000155">
    <property type="protein sequence ID" value="CAA9545814.1"/>
    <property type="molecule type" value="Genomic_DNA"/>
</dbReference>
<organism evidence="2">
    <name type="scientific">uncultured Thermomicrobiales bacterium</name>
    <dbReference type="NCBI Taxonomy" id="1645740"/>
    <lineage>
        <taxon>Bacteria</taxon>
        <taxon>Pseudomonadati</taxon>
        <taxon>Thermomicrobiota</taxon>
        <taxon>Thermomicrobia</taxon>
        <taxon>Thermomicrobiales</taxon>
        <taxon>environmental samples</taxon>
    </lineage>
</organism>
<sequence length="143" mass="15004">MPRLGAAPAPCSSRLPSLVPRRGRPSPRSADRFRGAGDRGGVGRAGCGVPPVPVPISGGHGRCSIPSISGTTRCAMRSRPGAARRGARMGAGGVYVHHSTPHWSRLAVRPSDPPTWQVAASPRDSARARGRALVVLNPRRDRL</sequence>
<reference evidence="2" key="1">
    <citation type="submission" date="2020-02" db="EMBL/GenBank/DDBJ databases">
        <authorList>
            <person name="Meier V. D."/>
        </authorList>
    </citation>
    <scope>NUCLEOTIDE SEQUENCE</scope>
    <source>
        <strain evidence="2">AVDCRST_MAG73</strain>
    </source>
</reference>
<dbReference type="AlphaFoldDB" id="A0A6J4UF71"/>
<evidence type="ECO:0000313" key="2">
    <source>
        <dbReference type="EMBL" id="CAA9545814.1"/>
    </source>
</evidence>
<feature type="region of interest" description="Disordered" evidence="1">
    <location>
        <begin position="105"/>
        <end position="124"/>
    </location>
</feature>
<protein>
    <submittedName>
        <fullName evidence="2">Uncharacterized protein</fullName>
    </submittedName>
</protein>
<gene>
    <name evidence="2" type="ORF">AVDCRST_MAG73-2399</name>
</gene>
<feature type="region of interest" description="Disordered" evidence="1">
    <location>
        <begin position="1"/>
        <end position="64"/>
    </location>
</feature>
<name>A0A6J4UF71_9BACT</name>
<accession>A0A6J4UF71</accession>